<dbReference type="STRING" id="564608.C1MZL8"/>
<dbReference type="InterPro" id="IPR022552">
    <property type="entry name" value="UPF_Ycf55"/>
</dbReference>
<dbReference type="PANTHER" id="PTHR36807">
    <property type="entry name" value="PHOSPHOGLYCOLATE PHOSPHATASE"/>
    <property type="match status" value="1"/>
</dbReference>
<dbReference type="EMBL" id="GG663743">
    <property type="protein sequence ID" value="EEH54892.1"/>
    <property type="molecule type" value="Genomic_DNA"/>
</dbReference>
<reference evidence="1 2" key="1">
    <citation type="journal article" date="2009" name="Science">
        <title>Green evolution and dynamic adaptations revealed by genomes of the marine picoeukaryotes Micromonas.</title>
        <authorList>
            <person name="Worden A.Z."/>
            <person name="Lee J.H."/>
            <person name="Mock T."/>
            <person name="Rouze P."/>
            <person name="Simmons M.P."/>
            <person name="Aerts A.L."/>
            <person name="Allen A.E."/>
            <person name="Cuvelier M.L."/>
            <person name="Derelle E."/>
            <person name="Everett M.V."/>
            <person name="Foulon E."/>
            <person name="Grimwood J."/>
            <person name="Gundlach H."/>
            <person name="Henrissat B."/>
            <person name="Napoli C."/>
            <person name="McDonald S.M."/>
            <person name="Parker M.S."/>
            <person name="Rombauts S."/>
            <person name="Salamov A."/>
            <person name="Von Dassow P."/>
            <person name="Badger J.H."/>
            <person name="Coutinho P.M."/>
            <person name="Demir E."/>
            <person name="Dubchak I."/>
            <person name="Gentemann C."/>
            <person name="Eikrem W."/>
            <person name="Gready J.E."/>
            <person name="John U."/>
            <person name="Lanier W."/>
            <person name="Lindquist E.A."/>
            <person name="Lucas S."/>
            <person name="Mayer K.F."/>
            <person name="Moreau H."/>
            <person name="Not F."/>
            <person name="Otillar R."/>
            <person name="Panaud O."/>
            <person name="Pangilinan J."/>
            <person name="Paulsen I."/>
            <person name="Piegu B."/>
            <person name="Poliakov A."/>
            <person name="Robbens S."/>
            <person name="Schmutz J."/>
            <person name="Toulza E."/>
            <person name="Wyss T."/>
            <person name="Zelensky A."/>
            <person name="Zhou K."/>
            <person name="Armbrust E.V."/>
            <person name="Bhattacharya D."/>
            <person name="Goodenough U.W."/>
            <person name="Van de Peer Y."/>
            <person name="Grigoriev I.V."/>
        </authorList>
    </citation>
    <scope>NUCLEOTIDE SEQUENCE [LARGE SCALE GENOMIC DNA]</scope>
    <source>
        <strain evidence="1 2">CCMP1545</strain>
    </source>
</reference>
<dbReference type="Pfam" id="PF12452">
    <property type="entry name" value="DUF3685"/>
    <property type="match status" value="1"/>
</dbReference>
<dbReference type="OrthoDB" id="2020436at2759"/>
<dbReference type="PANTHER" id="PTHR36807:SF2">
    <property type="entry name" value="PHOSPHOGLYCOLATE PHOSPHATASE"/>
    <property type="match status" value="1"/>
</dbReference>
<protein>
    <submittedName>
        <fullName evidence="1">Uncharacterized protein</fullName>
    </submittedName>
</protein>
<evidence type="ECO:0000313" key="1">
    <source>
        <dbReference type="EMBL" id="EEH54892.1"/>
    </source>
</evidence>
<dbReference type="RefSeq" id="XP_003061242.1">
    <property type="nucleotide sequence ID" value="XM_003061196.1"/>
</dbReference>
<gene>
    <name evidence="1" type="ORF">MICPUCDRAFT_70257</name>
</gene>
<dbReference type="KEGG" id="mpp:MICPUCDRAFT_70257"/>
<accession>C1MZL8</accession>
<dbReference type="GeneID" id="9686415"/>
<keyword evidence="2" id="KW-1185">Reference proteome</keyword>
<name>C1MZL8_MICPC</name>
<dbReference type="Proteomes" id="UP000001876">
    <property type="component" value="Unassembled WGS sequence"/>
</dbReference>
<organism evidence="2">
    <name type="scientific">Micromonas pusilla (strain CCMP1545)</name>
    <name type="common">Picoplanktonic green alga</name>
    <dbReference type="NCBI Taxonomy" id="564608"/>
    <lineage>
        <taxon>Eukaryota</taxon>
        <taxon>Viridiplantae</taxon>
        <taxon>Chlorophyta</taxon>
        <taxon>Mamiellophyceae</taxon>
        <taxon>Mamiellales</taxon>
        <taxon>Mamiellaceae</taxon>
        <taxon>Micromonas</taxon>
    </lineage>
</organism>
<dbReference type="OMA" id="YVTCARE"/>
<proteinExistence type="predicted"/>
<dbReference type="eggNOG" id="ENOG502QPT6">
    <property type="taxonomic scope" value="Eukaryota"/>
</dbReference>
<dbReference type="AlphaFoldDB" id="C1MZL8"/>
<evidence type="ECO:0000313" key="2">
    <source>
        <dbReference type="Proteomes" id="UP000001876"/>
    </source>
</evidence>
<sequence>MAEAAIELASVAKARADDAASRSMAAITVSVLEDVTLRISEAVTSAYLSRVRESASAPAVQRSELARGVDRREKKRSAELARKTAALAAASASRVVRYALALTPRLKATRALEKFRNEVKLQAWVDRNYTDVVAMYEDWHDLVGVDANGNIVRRRISICRHSELDRVKGLRLIVSVFLELADVIVPVSRAFLSRAQQFTSWLLVTLIGRSLGLVYRGIKESMGGGGNNADNKPRFA</sequence>